<sequence>MPSFAGGRCYHWQCSIQQQTANHAKEKENQSTNYWWLWDSPKSECRIAHQVKTRQNKAKADGTQTTKKKLSSKNQQQRRQRQKFEDSPLTESRSHRLSICSDPSRGTTGDGHRQIALLVINTGDLPSCQLN</sequence>
<feature type="region of interest" description="Disordered" evidence="1">
    <location>
        <begin position="50"/>
        <end position="110"/>
    </location>
</feature>
<gene>
    <name evidence="2" type="ORF">I7I53_07851</name>
</gene>
<feature type="compositionally biased region" description="Basic residues" evidence="1">
    <location>
        <begin position="66"/>
        <end position="81"/>
    </location>
</feature>
<name>A0A8A1LJV0_AJEC8</name>
<evidence type="ECO:0000313" key="2">
    <source>
        <dbReference type="EMBL" id="QSS52272.1"/>
    </source>
</evidence>
<accession>A0A8A1LJV0</accession>
<evidence type="ECO:0000313" key="3">
    <source>
        <dbReference type="Proteomes" id="UP000663419"/>
    </source>
</evidence>
<proteinExistence type="predicted"/>
<protein>
    <submittedName>
        <fullName evidence="2">Uncharacterized protein</fullName>
    </submittedName>
</protein>
<dbReference type="EMBL" id="CP069103">
    <property type="protein sequence ID" value="QSS52272.1"/>
    <property type="molecule type" value="Genomic_DNA"/>
</dbReference>
<dbReference type="VEuPathDB" id="FungiDB:I7I53_07851"/>
<reference evidence="2" key="1">
    <citation type="submission" date="2021-01" db="EMBL/GenBank/DDBJ databases">
        <title>Chromosome-level genome assembly of a human fungal pathogen reveals clustering of transcriptionally co-regulated genes.</title>
        <authorList>
            <person name="Voorhies M."/>
            <person name="Cohen S."/>
            <person name="Shea T.P."/>
            <person name="Petrus S."/>
            <person name="Munoz J.F."/>
            <person name="Poplawski S."/>
            <person name="Goldman W.E."/>
            <person name="Michael T."/>
            <person name="Cuomo C.A."/>
            <person name="Sil A."/>
            <person name="Beyhan S."/>
        </authorList>
    </citation>
    <scope>NUCLEOTIDE SEQUENCE</scope>
    <source>
        <strain evidence="2">H88</strain>
    </source>
</reference>
<organism evidence="2 3">
    <name type="scientific">Ajellomyces capsulatus (strain H88)</name>
    <name type="common">Darling's disease fungus</name>
    <name type="synonym">Histoplasma capsulatum</name>
    <dbReference type="NCBI Taxonomy" id="544711"/>
    <lineage>
        <taxon>Eukaryota</taxon>
        <taxon>Fungi</taxon>
        <taxon>Dikarya</taxon>
        <taxon>Ascomycota</taxon>
        <taxon>Pezizomycotina</taxon>
        <taxon>Eurotiomycetes</taxon>
        <taxon>Eurotiomycetidae</taxon>
        <taxon>Onygenales</taxon>
        <taxon>Ajellomycetaceae</taxon>
        <taxon>Histoplasma</taxon>
    </lineage>
</organism>
<dbReference type="AlphaFoldDB" id="A0A8A1LJV0"/>
<dbReference type="Proteomes" id="UP000663419">
    <property type="component" value="Chromosome 2"/>
</dbReference>
<evidence type="ECO:0000256" key="1">
    <source>
        <dbReference type="SAM" id="MobiDB-lite"/>
    </source>
</evidence>